<dbReference type="Proteomes" id="UP001596161">
    <property type="component" value="Unassembled WGS sequence"/>
</dbReference>
<sequence>MTSNLERIYGDFRSTFENKPDFVIDFFVNNSLLLNNINTINDKNELKVFIEMTWQYLNAIYQKDRFNETVDFADKNLKLIDSEISRLYADDLKDDWYNGILHFKGMAAYRLRDYKTSTPIYKYLTTTDPKNDSFKNWLNYSTYGQKLWLVNTINVVCGLLLLIYFFGKAYIELFEIRILILSIGLLGLIGNWAYEYYIKRSFRQATKQ</sequence>
<evidence type="ECO:0000256" key="1">
    <source>
        <dbReference type="SAM" id="Phobius"/>
    </source>
</evidence>
<keyword evidence="1" id="KW-0472">Membrane</keyword>
<gene>
    <name evidence="2" type="ORF">ACFPIB_07485</name>
</gene>
<keyword evidence="3" id="KW-1185">Reference proteome</keyword>
<proteinExistence type="predicted"/>
<dbReference type="RefSeq" id="WP_378016813.1">
    <property type="nucleotide sequence ID" value="NZ_JBHSKT010000003.1"/>
</dbReference>
<protein>
    <submittedName>
        <fullName evidence="2">Uncharacterized protein</fullName>
    </submittedName>
</protein>
<reference evidence="3" key="1">
    <citation type="journal article" date="2019" name="Int. J. Syst. Evol. Microbiol.">
        <title>The Global Catalogue of Microorganisms (GCM) 10K type strain sequencing project: providing services to taxonomists for standard genome sequencing and annotation.</title>
        <authorList>
            <consortium name="The Broad Institute Genomics Platform"/>
            <consortium name="The Broad Institute Genome Sequencing Center for Infectious Disease"/>
            <person name="Wu L."/>
            <person name="Ma J."/>
        </authorList>
    </citation>
    <scope>NUCLEOTIDE SEQUENCE [LARGE SCALE GENOMIC DNA]</scope>
    <source>
        <strain evidence="3">KACC 12602</strain>
    </source>
</reference>
<evidence type="ECO:0000313" key="2">
    <source>
        <dbReference type="EMBL" id="MFC5270444.1"/>
    </source>
</evidence>
<keyword evidence="1" id="KW-1133">Transmembrane helix</keyword>
<organism evidence="2 3">
    <name type="scientific">Adhaeribacter terreus</name>
    <dbReference type="NCBI Taxonomy" id="529703"/>
    <lineage>
        <taxon>Bacteria</taxon>
        <taxon>Pseudomonadati</taxon>
        <taxon>Bacteroidota</taxon>
        <taxon>Cytophagia</taxon>
        <taxon>Cytophagales</taxon>
        <taxon>Hymenobacteraceae</taxon>
        <taxon>Adhaeribacter</taxon>
    </lineage>
</organism>
<accession>A0ABW0E810</accession>
<feature type="transmembrane region" description="Helical" evidence="1">
    <location>
        <begin position="178"/>
        <end position="198"/>
    </location>
</feature>
<evidence type="ECO:0000313" key="3">
    <source>
        <dbReference type="Proteomes" id="UP001596161"/>
    </source>
</evidence>
<name>A0ABW0E810_9BACT</name>
<comment type="caution">
    <text evidence="2">The sequence shown here is derived from an EMBL/GenBank/DDBJ whole genome shotgun (WGS) entry which is preliminary data.</text>
</comment>
<dbReference type="EMBL" id="JBHSKT010000003">
    <property type="protein sequence ID" value="MFC5270444.1"/>
    <property type="molecule type" value="Genomic_DNA"/>
</dbReference>
<feature type="transmembrane region" description="Helical" evidence="1">
    <location>
        <begin position="147"/>
        <end position="166"/>
    </location>
</feature>
<keyword evidence="1" id="KW-0812">Transmembrane</keyword>